<dbReference type="InterPro" id="IPR003439">
    <property type="entry name" value="ABC_transporter-like_ATP-bd"/>
</dbReference>
<feature type="domain" description="ABC transporter" evidence="4">
    <location>
        <begin position="2"/>
        <end position="238"/>
    </location>
</feature>
<dbReference type="SUPFAM" id="SSF52540">
    <property type="entry name" value="P-loop containing nucleoside triphosphate hydrolases"/>
    <property type="match status" value="1"/>
</dbReference>
<accession>A0ABU3CRI5</accession>
<evidence type="ECO:0000256" key="2">
    <source>
        <dbReference type="ARBA" id="ARBA00022741"/>
    </source>
</evidence>
<reference evidence="5 6" key="1">
    <citation type="submission" date="2023-09" db="EMBL/GenBank/DDBJ databases">
        <authorList>
            <person name="Rey-Velasco X."/>
        </authorList>
    </citation>
    <scope>NUCLEOTIDE SEQUENCE [LARGE SCALE GENOMIC DNA]</scope>
    <source>
        <strain evidence="5 6">F297</strain>
    </source>
</reference>
<keyword evidence="2" id="KW-0547">Nucleotide-binding</keyword>
<organism evidence="5 6">
    <name type="scientific">Autumnicola edwardsiae</name>
    <dbReference type="NCBI Taxonomy" id="3075594"/>
    <lineage>
        <taxon>Bacteria</taxon>
        <taxon>Pseudomonadati</taxon>
        <taxon>Bacteroidota</taxon>
        <taxon>Flavobacteriia</taxon>
        <taxon>Flavobacteriales</taxon>
        <taxon>Flavobacteriaceae</taxon>
        <taxon>Autumnicola</taxon>
    </lineage>
</organism>
<keyword evidence="6" id="KW-1185">Reference proteome</keyword>
<dbReference type="GO" id="GO:0005524">
    <property type="term" value="F:ATP binding"/>
    <property type="evidence" value="ECO:0007669"/>
    <property type="project" value="UniProtKB-KW"/>
</dbReference>
<dbReference type="InterPro" id="IPR017871">
    <property type="entry name" value="ABC_transporter-like_CS"/>
</dbReference>
<dbReference type="InterPro" id="IPR003593">
    <property type="entry name" value="AAA+_ATPase"/>
</dbReference>
<sequence>MIEIKDLHKSFAEQDVLKGVNFVFDTGKTNLIIGQSGSGKSVLLKSMLGLFTPEKGTIEYDGKPYSSFNPEQKRDLRKEIGMLFQGGALFDSMTVEENVMFPLRMFKKGRKKDHLERVNEVLERVNLTGNGKKFPAEISGGMQKRVAIARAIVNKPKYLFCDEPNSGLDPKTATVIDNLIHELTVEYDITTVVITHDMNSVLEIGENIAFLKDGVLAWKGDKSEIFKTDNEAVTDFVYSSDLFKKVKQAQLQGL</sequence>
<name>A0ABU3CRI5_9FLAO</name>
<comment type="caution">
    <text evidence="5">The sequence shown here is derived from an EMBL/GenBank/DDBJ whole genome shotgun (WGS) entry which is preliminary data.</text>
</comment>
<keyword evidence="3 5" id="KW-0067">ATP-binding</keyword>
<dbReference type="PROSITE" id="PS50893">
    <property type="entry name" value="ABC_TRANSPORTER_2"/>
    <property type="match status" value="1"/>
</dbReference>
<dbReference type="Pfam" id="PF00005">
    <property type="entry name" value="ABC_tran"/>
    <property type="match status" value="1"/>
</dbReference>
<evidence type="ECO:0000256" key="3">
    <source>
        <dbReference type="ARBA" id="ARBA00022840"/>
    </source>
</evidence>
<dbReference type="PANTHER" id="PTHR43023:SF6">
    <property type="entry name" value="INTERMEMBRANE PHOSPHOLIPID TRANSPORT SYSTEM ATP-BINDING PROTEIN MLAF"/>
    <property type="match status" value="1"/>
</dbReference>
<evidence type="ECO:0000256" key="1">
    <source>
        <dbReference type="ARBA" id="ARBA00022448"/>
    </source>
</evidence>
<dbReference type="InterPro" id="IPR027417">
    <property type="entry name" value="P-loop_NTPase"/>
</dbReference>
<dbReference type="RefSeq" id="WP_311483141.1">
    <property type="nucleotide sequence ID" value="NZ_JAVRHP010000006.1"/>
</dbReference>
<dbReference type="PROSITE" id="PS00211">
    <property type="entry name" value="ABC_TRANSPORTER_1"/>
    <property type="match status" value="1"/>
</dbReference>
<proteinExistence type="predicted"/>
<evidence type="ECO:0000259" key="4">
    <source>
        <dbReference type="PROSITE" id="PS50893"/>
    </source>
</evidence>
<dbReference type="SMART" id="SM00382">
    <property type="entry name" value="AAA"/>
    <property type="match status" value="1"/>
</dbReference>
<evidence type="ECO:0000313" key="6">
    <source>
        <dbReference type="Proteomes" id="UP001248819"/>
    </source>
</evidence>
<dbReference type="EMBL" id="JAVRHP010000006">
    <property type="protein sequence ID" value="MDT0648964.1"/>
    <property type="molecule type" value="Genomic_DNA"/>
</dbReference>
<dbReference type="PANTHER" id="PTHR43023">
    <property type="entry name" value="PROTEIN TRIGALACTOSYLDIACYLGLYCEROL 3, CHLOROPLASTIC"/>
    <property type="match status" value="1"/>
</dbReference>
<gene>
    <name evidence="5" type="ORF">RM529_02355</name>
</gene>
<evidence type="ECO:0000313" key="5">
    <source>
        <dbReference type="EMBL" id="MDT0648964.1"/>
    </source>
</evidence>
<dbReference type="Gene3D" id="3.40.50.300">
    <property type="entry name" value="P-loop containing nucleotide triphosphate hydrolases"/>
    <property type="match status" value="1"/>
</dbReference>
<protein>
    <submittedName>
        <fullName evidence="5">ATP-binding cassette domain-containing protein</fullName>
    </submittedName>
</protein>
<dbReference type="Proteomes" id="UP001248819">
    <property type="component" value="Unassembled WGS sequence"/>
</dbReference>
<keyword evidence="1" id="KW-0813">Transport</keyword>